<comment type="caution">
    <text evidence="10">The sequence shown here is derived from an EMBL/GenBank/DDBJ whole genome shotgun (WGS) entry which is preliminary data.</text>
</comment>
<feature type="transmembrane region" description="Helical" evidence="8">
    <location>
        <begin position="377"/>
        <end position="397"/>
    </location>
</feature>
<name>A0A090D1E8_9BACT</name>
<dbReference type="AlphaFoldDB" id="A0A090D1E8"/>
<feature type="transmembrane region" description="Helical" evidence="8">
    <location>
        <begin position="312"/>
        <end position="332"/>
    </location>
</feature>
<dbReference type="PANTHER" id="PTHR43731">
    <property type="entry name" value="RHOMBOID PROTEASE"/>
    <property type="match status" value="1"/>
</dbReference>
<evidence type="ECO:0000313" key="11">
    <source>
        <dbReference type="Proteomes" id="UP000031552"/>
    </source>
</evidence>
<evidence type="ECO:0000256" key="2">
    <source>
        <dbReference type="ARBA" id="ARBA00009045"/>
    </source>
</evidence>
<feature type="compositionally biased region" description="Basic and acidic residues" evidence="7">
    <location>
        <begin position="95"/>
        <end position="107"/>
    </location>
</feature>
<evidence type="ECO:0000256" key="1">
    <source>
        <dbReference type="ARBA" id="ARBA00004141"/>
    </source>
</evidence>
<keyword evidence="10" id="KW-0645">Protease</keyword>
<evidence type="ECO:0000256" key="8">
    <source>
        <dbReference type="SAM" id="Phobius"/>
    </source>
</evidence>
<feature type="transmembrane region" description="Helical" evidence="8">
    <location>
        <begin position="257"/>
        <end position="275"/>
    </location>
</feature>
<protein>
    <submittedName>
        <fullName evidence="10">Rhomboid protease</fullName>
        <ecNumber evidence="10">3.4.21.105</ecNumber>
    </submittedName>
</protein>
<dbReference type="SUPFAM" id="SSF144091">
    <property type="entry name" value="Rhomboid-like"/>
    <property type="match status" value="1"/>
</dbReference>
<gene>
    <name evidence="10" type="primary">glpG</name>
    <name evidence="10" type="ORF">CSEC_0680</name>
</gene>
<dbReference type="GO" id="GO:0006508">
    <property type="term" value="P:proteolysis"/>
    <property type="evidence" value="ECO:0007669"/>
    <property type="project" value="UniProtKB-KW"/>
</dbReference>
<dbReference type="GO" id="GO:0004252">
    <property type="term" value="F:serine-type endopeptidase activity"/>
    <property type="evidence" value="ECO:0007669"/>
    <property type="project" value="InterPro"/>
</dbReference>
<keyword evidence="4 10" id="KW-0378">Hydrolase</keyword>
<dbReference type="InterPro" id="IPR050925">
    <property type="entry name" value="Rhomboid_protease_S54"/>
</dbReference>
<dbReference type="GO" id="GO:0016020">
    <property type="term" value="C:membrane"/>
    <property type="evidence" value="ECO:0007669"/>
    <property type="project" value="UniProtKB-SubCell"/>
</dbReference>
<dbReference type="InterPro" id="IPR035952">
    <property type="entry name" value="Rhomboid-like_sf"/>
</dbReference>
<evidence type="ECO:0000256" key="5">
    <source>
        <dbReference type="ARBA" id="ARBA00022989"/>
    </source>
</evidence>
<feature type="transmembrane region" description="Helical" evidence="8">
    <location>
        <begin position="344"/>
        <end position="365"/>
    </location>
</feature>
<dbReference type="STRING" id="1437425.CSEC_0680"/>
<dbReference type="Gene3D" id="1.20.1540.10">
    <property type="entry name" value="Rhomboid-like"/>
    <property type="match status" value="1"/>
</dbReference>
<dbReference type="EC" id="3.4.21.105" evidence="10"/>
<evidence type="ECO:0000256" key="4">
    <source>
        <dbReference type="ARBA" id="ARBA00022801"/>
    </source>
</evidence>
<feature type="transmembrane region" description="Helical" evidence="8">
    <location>
        <begin position="129"/>
        <end position="147"/>
    </location>
</feature>
<keyword evidence="5 8" id="KW-1133">Transmembrane helix</keyword>
<feature type="domain" description="Peptidase S54 rhomboid" evidence="9">
    <location>
        <begin position="248"/>
        <end position="394"/>
    </location>
</feature>
<evidence type="ECO:0000313" key="10">
    <source>
        <dbReference type="EMBL" id="CDR33513.1"/>
    </source>
</evidence>
<dbReference type="InterPro" id="IPR022764">
    <property type="entry name" value="Peptidase_S54_rhomboid_dom"/>
</dbReference>
<reference evidence="10" key="1">
    <citation type="submission" date="2013-12" db="EMBL/GenBank/DDBJ databases">
        <authorList>
            <person name="Linke B."/>
        </authorList>
    </citation>
    <scope>NUCLEOTIDE SEQUENCE [LARGE SCALE GENOMIC DNA]</scope>
    <source>
        <strain evidence="10">CRIB-18</strain>
    </source>
</reference>
<keyword evidence="3 8" id="KW-0812">Transmembrane</keyword>
<dbReference type="eggNOG" id="COG0705">
    <property type="taxonomic scope" value="Bacteria"/>
</dbReference>
<evidence type="ECO:0000256" key="7">
    <source>
        <dbReference type="SAM" id="MobiDB-lite"/>
    </source>
</evidence>
<accession>A0A090D1E8</accession>
<dbReference type="RefSeq" id="WP_041016993.1">
    <property type="nucleotide sequence ID" value="NZ_CCEJ010000003.1"/>
</dbReference>
<dbReference type="InterPro" id="IPR038236">
    <property type="entry name" value="GlpG_N_sf"/>
</dbReference>
<dbReference type="PANTHER" id="PTHR43731:SF14">
    <property type="entry name" value="PRESENILIN-ASSOCIATED RHOMBOID-LIKE PROTEIN, MITOCHONDRIAL"/>
    <property type="match status" value="1"/>
</dbReference>
<evidence type="ECO:0000259" key="9">
    <source>
        <dbReference type="Pfam" id="PF01694"/>
    </source>
</evidence>
<dbReference type="Pfam" id="PF01694">
    <property type="entry name" value="Rhomboid"/>
    <property type="match status" value="1"/>
</dbReference>
<feature type="region of interest" description="Disordered" evidence="7">
    <location>
        <begin position="92"/>
        <end position="116"/>
    </location>
</feature>
<dbReference type="Proteomes" id="UP000031552">
    <property type="component" value="Unassembled WGS sequence"/>
</dbReference>
<feature type="transmembrane region" description="Helical" evidence="8">
    <location>
        <begin position="287"/>
        <end position="306"/>
    </location>
</feature>
<dbReference type="EMBL" id="CCEJ010000003">
    <property type="protein sequence ID" value="CDR33513.1"/>
    <property type="molecule type" value="Genomic_DNA"/>
</dbReference>
<dbReference type="OrthoDB" id="9813074at2"/>
<comment type="subcellular location">
    <subcellularLocation>
        <location evidence="1">Membrane</location>
        <topology evidence="1">Multi-pass membrane protein</topology>
    </subcellularLocation>
</comment>
<proteinExistence type="inferred from homology"/>
<dbReference type="Gene3D" id="3.30.70.2350">
    <property type="match status" value="1"/>
</dbReference>
<keyword evidence="6 8" id="KW-0472">Membrane</keyword>
<evidence type="ECO:0000256" key="6">
    <source>
        <dbReference type="ARBA" id="ARBA00023136"/>
    </source>
</evidence>
<evidence type="ECO:0000256" key="3">
    <source>
        <dbReference type="ARBA" id="ARBA00022692"/>
    </source>
</evidence>
<comment type="similarity">
    <text evidence="2">Belongs to the peptidase S54 family.</text>
</comment>
<sequence length="405" mass="46745">MRLVGTFQNENDLRRFSEYLRRKKIDHSFEQEKVTDWGSDDYGTLRWRLWVDDEDAFENVYSMYQHYQVNPDDPIFPKASSLTQEFFAQPMENSSRMEDPSSRKTENEEFLGNASPNEGKPITKSFGKVTLFFLFLCSFIFFISGILEPPAKDAAKGFSAPIFLSPVNKELMFDYPTAWEIYEKLYLRYGAEALVEPSQLPPEGRILYQKANLTPYWKGAYDIIVAYIRDRSGIPEDLGPLFVKIREGEFWRLFTPALLHFDLFHLFFNMIWLIVLGRQIEDKIGPFRYLTLILIAGVISNIAQYLMSGPSFIGFSGVICAFIGFVYARQQIAPWEGYQLQRSTFLFILIFVFGIAAIQFFAFLLEILAFTNYSPPIASTAHIVGGIVGYALGRLNWFSWKISFS</sequence>
<reference evidence="10" key="2">
    <citation type="submission" date="2014-09" db="EMBL/GenBank/DDBJ databases">
        <title>Criblamydia sequanensis harbors a mega-plasmid encoding arsenite resistance.</title>
        <authorList>
            <person name="Bertelli C."/>
            <person name="Goesmann A."/>
            <person name="Greub G."/>
        </authorList>
    </citation>
    <scope>NUCLEOTIDE SEQUENCE [LARGE SCALE GENOMIC DNA]</scope>
    <source>
        <strain evidence="10">CRIB-18</strain>
    </source>
</reference>
<organism evidence="10 11">
    <name type="scientific">Candidatus Criblamydia sequanensis CRIB-18</name>
    <dbReference type="NCBI Taxonomy" id="1437425"/>
    <lineage>
        <taxon>Bacteria</taxon>
        <taxon>Pseudomonadati</taxon>
        <taxon>Chlamydiota</taxon>
        <taxon>Chlamydiia</taxon>
        <taxon>Parachlamydiales</taxon>
        <taxon>Candidatus Criblamydiaceae</taxon>
        <taxon>Candidatus Criblamydia</taxon>
    </lineage>
</organism>
<keyword evidence="11" id="KW-1185">Reference proteome</keyword>